<comment type="catalytic activity">
    <reaction evidence="10">
        <text>D-fructose + ATP = D-fructose 6-phosphate + ADP + H(+)</text>
        <dbReference type="Rhea" id="RHEA:16125"/>
        <dbReference type="ChEBI" id="CHEBI:15378"/>
        <dbReference type="ChEBI" id="CHEBI:30616"/>
        <dbReference type="ChEBI" id="CHEBI:37721"/>
        <dbReference type="ChEBI" id="CHEBI:61527"/>
        <dbReference type="ChEBI" id="CHEBI:456216"/>
        <dbReference type="EC" id="2.7.1.1"/>
    </reaction>
    <physiologicalReaction direction="left-to-right" evidence="10">
        <dbReference type="Rhea" id="RHEA:16126"/>
    </physiologicalReaction>
</comment>
<dbReference type="Pfam" id="PF03727">
    <property type="entry name" value="Hexokinase_2"/>
    <property type="match status" value="1"/>
</dbReference>
<dbReference type="EMBL" id="CAXLJL010000556">
    <property type="protein sequence ID" value="CAL5138916.1"/>
    <property type="molecule type" value="Genomic_DNA"/>
</dbReference>
<evidence type="ECO:0000259" key="15">
    <source>
        <dbReference type="Pfam" id="PF00349"/>
    </source>
</evidence>
<keyword evidence="4 14" id="KW-0808">Transferase</keyword>
<comment type="catalytic activity">
    <reaction evidence="9">
        <text>a D-hexose + ATP = a D-hexose 6-phosphate + ADP + H(+)</text>
        <dbReference type="Rhea" id="RHEA:22740"/>
        <dbReference type="ChEBI" id="CHEBI:4194"/>
        <dbReference type="ChEBI" id="CHEBI:15378"/>
        <dbReference type="ChEBI" id="CHEBI:30616"/>
        <dbReference type="ChEBI" id="CHEBI:229467"/>
        <dbReference type="ChEBI" id="CHEBI:456216"/>
        <dbReference type="EC" id="2.7.1.1"/>
    </reaction>
    <physiologicalReaction direction="left-to-right" evidence="9">
        <dbReference type="Rhea" id="RHEA:22741"/>
    </physiologicalReaction>
</comment>
<dbReference type="Gene3D" id="3.40.367.20">
    <property type="match status" value="1"/>
</dbReference>
<evidence type="ECO:0000256" key="14">
    <source>
        <dbReference type="RuleBase" id="RU362007"/>
    </source>
</evidence>
<keyword evidence="5 14" id="KW-0547">Nucleotide-binding</keyword>
<evidence type="ECO:0000256" key="1">
    <source>
        <dbReference type="ARBA" id="ARBA00004888"/>
    </source>
</evidence>
<sequence>MLSNDDSIFAQVVDILKPFDIPLSSYEVFCQAMDCTMARGLQSSSHSSSSIKMYPTYVSKIPNGTETGKYLALDLGGTNYRVLLVHLSGKGVQPKIEERTYAIPPSKMSGSGEDLFDYIAKTLADFLRTHDMADQECSLGFTFSFPCDQKGLTNATLVRWTKGFSAKDVEGCNVADLLQKSIDKTGARVKCVAVVNDTVGTLASCALEDPKCAIGLIVGTGTNAAYIEHSERVELMESDNGPYVVINTEWGAFGENGEFDNLRTQFDKSVDAESLYPGKQLFEKMVSGMYLGEIVRHILVYLVEKGLLFRGQMPDKLKTRDIILTKYLTETERDPPHLFYSTHYMLTGDLGVPVVDPVDDHIVRYACELVSKRAAYLAGAGIACILRRMNRPEVTIGIDGSLYKFHPKFRERMTDIIDKLKPKNTSFLLRLSADGSGKGAAAIAAASVSERYVSRL</sequence>
<comment type="similarity">
    <text evidence="3 14">Belongs to the hexokinase family.</text>
</comment>
<evidence type="ECO:0000313" key="18">
    <source>
        <dbReference type="Proteomes" id="UP001497525"/>
    </source>
</evidence>
<protein>
    <recommendedName>
        <fullName evidence="14">Phosphotransferase</fullName>
        <ecNumber evidence="14">2.7.1.-</ecNumber>
    </recommendedName>
</protein>
<dbReference type="SUPFAM" id="SSF53067">
    <property type="entry name" value="Actin-like ATPase domain"/>
    <property type="match status" value="2"/>
</dbReference>
<keyword evidence="6 14" id="KW-0418">Kinase</keyword>
<dbReference type="FunFam" id="3.30.420.40:FF:000095">
    <property type="entry name" value="Phosphotransferase"/>
    <property type="match status" value="1"/>
</dbReference>
<keyword evidence="8 14" id="KW-0324">Glycolysis</keyword>
<dbReference type="GO" id="GO:0001678">
    <property type="term" value="P:intracellular glucose homeostasis"/>
    <property type="evidence" value="ECO:0007669"/>
    <property type="project" value="InterPro"/>
</dbReference>
<dbReference type="EC" id="2.7.1.-" evidence="14"/>
<dbReference type="PRINTS" id="PR00475">
    <property type="entry name" value="HEXOKINASE"/>
</dbReference>
<dbReference type="GO" id="GO:0008865">
    <property type="term" value="F:fructokinase activity"/>
    <property type="evidence" value="ECO:0007669"/>
    <property type="project" value="TreeGrafter"/>
</dbReference>
<dbReference type="InterPro" id="IPR019807">
    <property type="entry name" value="Hexokinase_BS"/>
</dbReference>
<proteinExistence type="inferred from homology"/>
<dbReference type="GO" id="GO:0005524">
    <property type="term" value="F:ATP binding"/>
    <property type="evidence" value="ECO:0007669"/>
    <property type="project" value="UniProtKB-UniRule"/>
</dbReference>
<evidence type="ECO:0000256" key="4">
    <source>
        <dbReference type="ARBA" id="ARBA00022679"/>
    </source>
</evidence>
<dbReference type="GO" id="GO:0006006">
    <property type="term" value="P:glucose metabolic process"/>
    <property type="evidence" value="ECO:0007669"/>
    <property type="project" value="TreeGrafter"/>
</dbReference>
<dbReference type="AlphaFoldDB" id="A0AAV2TQX1"/>
<dbReference type="PANTHER" id="PTHR19443">
    <property type="entry name" value="HEXOKINASE"/>
    <property type="match status" value="1"/>
</dbReference>
<comment type="pathway">
    <text evidence="2">Carbohydrate metabolism; hexose metabolism.</text>
</comment>
<dbReference type="FunFam" id="3.40.367.20:FF:000005">
    <property type="entry name" value="Phosphotransferase"/>
    <property type="match status" value="1"/>
</dbReference>
<dbReference type="GO" id="GO:0004340">
    <property type="term" value="F:glucokinase activity"/>
    <property type="evidence" value="ECO:0007669"/>
    <property type="project" value="TreeGrafter"/>
</dbReference>
<dbReference type="PANTHER" id="PTHR19443:SF16">
    <property type="entry name" value="HEXOKINASE TYPE 1-RELATED"/>
    <property type="match status" value="1"/>
</dbReference>
<dbReference type="InterPro" id="IPR022673">
    <property type="entry name" value="Hexokinase_C"/>
</dbReference>
<evidence type="ECO:0000256" key="12">
    <source>
        <dbReference type="ARBA" id="ARBA00050361"/>
    </source>
</evidence>
<evidence type="ECO:0000256" key="6">
    <source>
        <dbReference type="ARBA" id="ARBA00022777"/>
    </source>
</evidence>
<dbReference type="CDD" id="cd24019">
    <property type="entry name" value="ASKHA_NBD_HK_meta"/>
    <property type="match status" value="1"/>
</dbReference>
<gene>
    <name evidence="17" type="ORF">CDAUBV1_LOCUS13980</name>
</gene>
<name>A0AAV2TQX1_CALDB</name>
<feature type="domain" description="Hexokinase C-terminal" evidence="16">
    <location>
        <begin position="214"/>
        <end position="445"/>
    </location>
</feature>
<dbReference type="GO" id="GO:0006096">
    <property type="term" value="P:glycolytic process"/>
    <property type="evidence" value="ECO:0007669"/>
    <property type="project" value="UniProtKB-KW"/>
</dbReference>
<evidence type="ECO:0000256" key="7">
    <source>
        <dbReference type="ARBA" id="ARBA00022840"/>
    </source>
</evidence>
<evidence type="ECO:0000256" key="5">
    <source>
        <dbReference type="ARBA" id="ARBA00022741"/>
    </source>
</evidence>
<dbReference type="InterPro" id="IPR043129">
    <property type="entry name" value="ATPase_NBD"/>
</dbReference>
<evidence type="ECO:0000256" key="8">
    <source>
        <dbReference type="ARBA" id="ARBA00023152"/>
    </source>
</evidence>
<dbReference type="InterPro" id="IPR022672">
    <property type="entry name" value="Hexokinase_N"/>
</dbReference>
<comment type="pathway">
    <text evidence="1">Carbohydrate degradation; glycolysis; D-glyceraldehyde 3-phosphate and glycerone phosphate from D-glucose: step 1/4.</text>
</comment>
<feature type="domain" description="Hexokinase N-terminal" evidence="15">
    <location>
        <begin position="12"/>
        <end position="206"/>
    </location>
</feature>
<dbReference type="GO" id="GO:0005829">
    <property type="term" value="C:cytosol"/>
    <property type="evidence" value="ECO:0007669"/>
    <property type="project" value="TreeGrafter"/>
</dbReference>
<comment type="caution">
    <text evidence="17">The sequence shown here is derived from an EMBL/GenBank/DDBJ whole genome shotgun (WGS) entry which is preliminary data.</text>
</comment>
<evidence type="ECO:0000256" key="11">
    <source>
        <dbReference type="ARBA" id="ARBA00048160"/>
    </source>
</evidence>
<keyword evidence="7 14" id="KW-0067">ATP-binding</keyword>
<evidence type="ECO:0000256" key="10">
    <source>
        <dbReference type="ARBA" id="ARBA00047905"/>
    </source>
</evidence>
<dbReference type="InterPro" id="IPR001312">
    <property type="entry name" value="Hexokinase"/>
</dbReference>
<dbReference type="Proteomes" id="UP001497525">
    <property type="component" value="Unassembled WGS sequence"/>
</dbReference>
<dbReference type="PROSITE" id="PS00378">
    <property type="entry name" value="HEXOKINASE_1"/>
    <property type="match status" value="1"/>
</dbReference>
<comment type="function">
    <text evidence="13">Catalyzes the phosphorylation of various hexoses to hexose 6-phosphate.</text>
</comment>
<evidence type="ECO:0000256" key="3">
    <source>
        <dbReference type="ARBA" id="ARBA00009225"/>
    </source>
</evidence>
<evidence type="ECO:0000256" key="2">
    <source>
        <dbReference type="ARBA" id="ARBA00005028"/>
    </source>
</evidence>
<dbReference type="PROSITE" id="PS51748">
    <property type="entry name" value="HEXOKINASE_2"/>
    <property type="match status" value="1"/>
</dbReference>
<evidence type="ECO:0000259" key="16">
    <source>
        <dbReference type="Pfam" id="PF03727"/>
    </source>
</evidence>
<comment type="catalytic activity">
    <reaction evidence="11">
        <text>D-glucose + ATP = D-glucose 6-phosphate + ADP + H(+)</text>
        <dbReference type="Rhea" id="RHEA:17825"/>
        <dbReference type="ChEBI" id="CHEBI:4167"/>
        <dbReference type="ChEBI" id="CHEBI:15378"/>
        <dbReference type="ChEBI" id="CHEBI:30616"/>
        <dbReference type="ChEBI" id="CHEBI:61548"/>
        <dbReference type="ChEBI" id="CHEBI:456216"/>
        <dbReference type="EC" id="2.7.1.1"/>
    </reaction>
    <physiologicalReaction direction="left-to-right" evidence="11">
        <dbReference type="Rhea" id="RHEA:17826"/>
    </physiologicalReaction>
</comment>
<evidence type="ECO:0000256" key="9">
    <source>
        <dbReference type="ARBA" id="ARBA00044613"/>
    </source>
</evidence>
<evidence type="ECO:0000313" key="17">
    <source>
        <dbReference type="EMBL" id="CAL5138916.1"/>
    </source>
</evidence>
<comment type="catalytic activity">
    <reaction evidence="12">
        <text>D-mannose + ATP = D-mannose 6-phosphate + ADP + H(+)</text>
        <dbReference type="Rhea" id="RHEA:11028"/>
        <dbReference type="ChEBI" id="CHEBI:4208"/>
        <dbReference type="ChEBI" id="CHEBI:15378"/>
        <dbReference type="ChEBI" id="CHEBI:30616"/>
        <dbReference type="ChEBI" id="CHEBI:58735"/>
        <dbReference type="ChEBI" id="CHEBI:456216"/>
        <dbReference type="EC" id="2.7.1.1"/>
    </reaction>
    <physiologicalReaction direction="left-to-right" evidence="12">
        <dbReference type="Rhea" id="RHEA:11029"/>
    </physiologicalReaction>
</comment>
<dbReference type="Pfam" id="PF00349">
    <property type="entry name" value="Hexokinase_1"/>
    <property type="match status" value="1"/>
</dbReference>
<evidence type="ECO:0000256" key="13">
    <source>
        <dbReference type="ARBA" id="ARBA00059457"/>
    </source>
</evidence>
<reference evidence="17" key="1">
    <citation type="submission" date="2024-06" db="EMBL/GenBank/DDBJ databases">
        <authorList>
            <person name="Liu X."/>
            <person name="Lenzi L."/>
            <person name="Haldenby T S."/>
            <person name="Uol C."/>
        </authorList>
    </citation>
    <scope>NUCLEOTIDE SEQUENCE</scope>
</reference>
<dbReference type="GO" id="GO:0005536">
    <property type="term" value="F:D-glucose binding"/>
    <property type="evidence" value="ECO:0007669"/>
    <property type="project" value="InterPro"/>
</dbReference>
<dbReference type="GO" id="GO:0005739">
    <property type="term" value="C:mitochondrion"/>
    <property type="evidence" value="ECO:0007669"/>
    <property type="project" value="TreeGrafter"/>
</dbReference>
<accession>A0AAV2TQX1</accession>
<dbReference type="Gene3D" id="3.30.420.40">
    <property type="match status" value="1"/>
</dbReference>
<organism evidence="17 18">
    <name type="scientific">Calicophoron daubneyi</name>
    <name type="common">Rumen fluke</name>
    <name type="synonym">Paramphistomum daubneyi</name>
    <dbReference type="NCBI Taxonomy" id="300641"/>
    <lineage>
        <taxon>Eukaryota</taxon>
        <taxon>Metazoa</taxon>
        <taxon>Spiralia</taxon>
        <taxon>Lophotrochozoa</taxon>
        <taxon>Platyhelminthes</taxon>
        <taxon>Trematoda</taxon>
        <taxon>Digenea</taxon>
        <taxon>Plagiorchiida</taxon>
        <taxon>Pronocephalata</taxon>
        <taxon>Paramphistomoidea</taxon>
        <taxon>Paramphistomidae</taxon>
        <taxon>Calicophoron</taxon>
    </lineage>
</organism>